<dbReference type="GO" id="GO:0000155">
    <property type="term" value="F:phosphorelay sensor kinase activity"/>
    <property type="evidence" value="ECO:0007669"/>
    <property type="project" value="InterPro"/>
</dbReference>
<evidence type="ECO:0000256" key="1">
    <source>
        <dbReference type="SAM" id="MobiDB-lite"/>
    </source>
</evidence>
<keyword evidence="4" id="KW-1185">Reference proteome</keyword>
<comment type="caution">
    <text evidence="3">The sequence shown here is derived from an EMBL/GenBank/DDBJ whole genome shotgun (WGS) entry which is preliminary data.</text>
</comment>
<dbReference type="Pfam" id="PF07730">
    <property type="entry name" value="HisKA_3"/>
    <property type="match status" value="1"/>
</dbReference>
<reference evidence="3 4" key="1">
    <citation type="submission" date="2015-10" db="EMBL/GenBank/DDBJ databases">
        <title>Draft genome sequence of Streptomyces sp. RV15, isolated from a marine sponge.</title>
        <authorList>
            <person name="Ruckert C."/>
            <person name="Abdelmohsen U.R."/>
            <person name="Winkler A."/>
            <person name="Hentschel U."/>
            <person name="Kalinowski J."/>
            <person name="Kampfer P."/>
            <person name="Glaeser S."/>
        </authorList>
    </citation>
    <scope>NUCLEOTIDE SEQUENCE [LARGE SCALE GENOMIC DNA]</scope>
    <source>
        <strain evidence="3 4">RV15</strain>
    </source>
</reference>
<accession>A0A117S2I3</accession>
<evidence type="ECO:0000259" key="2">
    <source>
        <dbReference type="Pfam" id="PF07730"/>
    </source>
</evidence>
<sequence>MSGAPIIDGRLWGVIVASSLLAPLPGGTESRLADFTELIATAVANADSRAQLTASRARGVAAGDASRRRIEHDLHDGVQQRLVALQKAARTIRERPRSGGYPQPRRVVTPRQ</sequence>
<dbReference type="GO" id="GO:0046983">
    <property type="term" value="F:protein dimerization activity"/>
    <property type="evidence" value="ECO:0007669"/>
    <property type="project" value="InterPro"/>
</dbReference>
<organism evidence="3 4">
    <name type="scientific">Streptomyces dysideae</name>
    <dbReference type="NCBI Taxonomy" id="909626"/>
    <lineage>
        <taxon>Bacteria</taxon>
        <taxon>Bacillati</taxon>
        <taxon>Actinomycetota</taxon>
        <taxon>Actinomycetes</taxon>
        <taxon>Kitasatosporales</taxon>
        <taxon>Streptomycetaceae</taxon>
        <taxon>Streptomyces</taxon>
    </lineage>
</organism>
<protein>
    <recommendedName>
        <fullName evidence="2">Signal transduction histidine kinase subgroup 3 dimerisation and phosphoacceptor domain-containing protein</fullName>
    </recommendedName>
</protein>
<dbReference type="STRING" id="909626.AQJ91_02200"/>
<name>A0A117S2I3_9ACTN</name>
<dbReference type="AlphaFoldDB" id="A0A117S2I3"/>
<feature type="domain" description="Signal transduction histidine kinase subgroup 3 dimerisation and phosphoacceptor" evidence="2">
    <location>
        <begin position="67"/>
        <end position="94"/>
    </location>
</feature>
<dbReference type="Proteomes" id="UP000053260">
    <property type="component" value="Unassembled WGS sequence"/>
</dbReference>
<dbReference type="EMBL" id="LMXB01000010">
    <property type="protein sequence ID" value="KUO22837.1"/>
    <property type="molecule type" value="Genomic_DNA"/>
</dbReference>
<dbReference type="GO" id="GO:0016020">
    <property type="term" value="C:membrane"/>
    <property type="evidence" value="ECO:0007669"/>
    <property type="project" value="InterPro"/>
</dbReference>
<dbReference type="InterPro" id="IPR011712">
    <property type="entry name" value="Sig_transdc_His_kin_sub3_dim/P"/>
</dbReference>
<proteinExistence type="predicted"/>
<gene>
    <name evidence="3" type="ORF">AQJ91_02200</name>
</gene>
<evidence type="ECO:0000313" key="4">
    <source>
        <dbReference type="Proteomes" id="UP000053260"/>
    </source>
</evidence>
<evidence type="ECO:0000313" key="3">
    <source>
        <dbReference type="EMBL" id="KUO22837.1"/>
    </source>
</evidence>
<feature type="region of interest" description="Disordered" evidence="1">
    <location>
        <begin position="89"/>
        <end position="112"/>
    </location>
</feature>
<dbReference type="RefSeq" id="WP_067015366.1">
    <property type="nucleotide sequence ID" value="NZ_KQ949075.1"/>
</dbReference>